<protein>
    <submittedName>
        <fullName evidence="2">Uncharacterized protein</fullName>
    </submittedName>
</protein>
<keyword evidence="1" id="KW-0812">Transmembrane</keyword>
<name>B3DZL2_METI4</name>
<evidence type="ECO:0000313" key="3">
    <source>
        <dbReference type="Proteomes" id="UP000009149"/>
    </source>
</evidence>
<organism evidence="2 3">
    <name type="scientific">Methylacidiphilum infernorum (isolate V4)</name>
    <name type="common">Methylokorus infernorum (strain V4)</name>
    <dbReference type="NCBI Taxonomy" id="481448"/>
    <lineage>
        <taxon>Bacteria</taxon>
        <taxon>Pseudomonadati</taxon>
        <taxon>Verrucomicrobiota</taxon>
        <taxon>Methylacidiphilae</taxon>
        <taxon>Methylacidiphilales</taxon>
        <taxon>Methylacidiphilaceae</taxon>
        <taxon>Methylacidiphilum (ex Ratnadevi et al. 2023)</taxon>
    </lineage>
</organism>
<proteinExistence type="predicted"/>
<keyword evidence="1" id="KW-0472">Membrane</keyword>
<keyword evidence="1" id="KW-1133">Transmembrane helix</keyword>
<dbReference type="KEGG" id="min:Minf_2143"/>
<accession>B3DZL2</accession>
<evidence type="ECO:0000313" key="2">
    <source>
        <dbReference type="EMBL" id="ACD84197.1"/>
    </source>
</evidence>
<sequence>MSRFILRLFDFLILLIFMAVVALVSYNKITRKEKVVVEGKQGPLWQIVGEKSK</sequence>
<dbReference type="HOGENOM" id="CLU_3063324_0_0_0"/>
<evidence type="ECO:0000256" key="1">
    <source>
        <dbReference type="SAM" id="Phobius"/>
    </source>
</evidence>
<dbReference type="RefSeq" id="WP_012464479.1">
    <property type="nucleotide sequence ID" value="NC_010794.1"/>
</dbReference>
<dbReference type="STRING" id="481448.Minf_2143"/>
<dbReference type="AlphaFoldDB" id="B3DZL2"/>
<reference evidence="2 3" key="1">
    <citation type="journal article" date="2008" name="Biol. Direct">
        <title>Complete genome sequence of the extremely acidophilic methanotroph isolate V4, Methylacidiphilum infernorum, a representative of the bacterial phylum Verrucomicrobia.</title>
        <authorList>
            <person name="Hou S."/>
            <person name="Makarova K.S."/>
            <person name="Saw J.H."/>
            <person name="Senin P."/>
            <person name="Ly B.V."/>
            <person name="Zhou Z."/>
            <person name="Ren Y."/>
            <person name="Wang J."/>
            <person name="Galperin M.Y."/>
            <person name="Omelchenko M.V."/>
            <person name="Wolf Y.I."/>
            <person name="Yutin N."/>
            <person name="Koonin E.V."/>
            <person name="Stott M.B."/>
            <person name="Mountain B.W."/>
            <person name="Crowe M.A."/>
            <person name="Smirnova A.V."/>
            <person name="Dunfield P.F."/>
            <person name="Feng L."/>
            <person name="Wang L."/>
            <person name="Alam M."/>
        </authorList>
    </citation>
    <scope>NUCLEOTIDE SEQUENCE [LARGE SCALE GENOMIC DNA]</scope>
    <source>
        <strain evidence="3">Isolate V4</strain>
    </source>
</reference>
<dbReference type="EMBL" id="CP000975">
    <property type="protein sequence ID" value="ACD84197.1"/>
    <property type="molecule type" value="Genomic_DNA"/>
</dbReference>
<dbReference type="eggNOG" id="ENOG503068P">
    <property type="taxonomic scope" value="Bacteria"/>
</dbReference>
<feature type="transmembrane region" description="Helical" evidence="1">
    <location>
        <begin position="6"/>
        <end position="26"/>
    </location>
</feature>
<gene>
    <name evidence="2" type="ordered locus">Minf_2143</name>
</gene>
<dbReference type="Proteomes" id="UP000009149">
    <property type="component" value="Chromosome"/>
</dbReference>